<dbReference type="FunFam" id="2.40.33.10:FF:000002">
    <property type="entry name" value="Pyruvate kinase"/>
    <property type="match status" value="1"/>
</dbReference>
<evidence type="ECO:0000256" key="10">
    <source>
        <dbReference type="ARBA" id="ARBA00022842"/>
    </source>
</evidence>
<evidence type="ECO:0000256" key="1">
    <source>
        <dbReference type="ARBA" id="ARBA00001958"/>
    </source>
</evidence>
<dbReference type="Proteomes" id="UP000202259">
    <property type="component" value="Chromosome"/>
</dbReference>
<protein>
    <recommendedName>
        <fullName evidence="4 13">Pyruvate kinase</fullName>
        <ecNumber evidence="4 13">2.7.1.40</ecNumber>
    </recommendedName>
</protein>
<dbReference type="InterPro" id="IPR036918">
    <property type="entry name" value="Pyrv_Knase_C_sf"/>
</dbReference>
<keyword evidence="11 14" id="KW-0324">Glycolysis</keyword>
<dbReference type="PRINTS" id="PR01050">
    <property type="entry name" value="PYRUVTKNASE"/>
</dbReference>
<dbReference type="InterPro" id="IPR011037">
    <property type="entry name" value="Pyrv_Knase-like_insert_dom_sf"/>
</dbReference>
<dbReference type="SUPFAM" id="SSF50800">
    <property type="entry name" value="PK beta-barrel domain-like"/>
    <property type="match status" value="1"/>
</dbReference>
<dbReference type="Gene3D" id="3.40.1380.20">
    <property type="entry name" value="Pyruvate kinase, C-terminal domain"/>
    <property type="match status" value="1"/>
</dbReference>
<keyword evidence="7" id="KW-0547">Nucleotide-binding</keyword>
<dbReference type="GO" id="GO:0030955">
    <property type="term" value="F:potassium ion binding"/>
    <property type="evidence" value="ECO:0007669"/>
    <property type="project" value="UniProtKB-UniRule"/>
</dbReference>
<keyword evidence="18" id="KW-1185">Reference proteome</keyword>
<dbReference type="GO" id="GO:0005524">
    <property type="term" value="F:ATP binding"/>
    <property type="evidence" value="ECO:0007669"/>
    <property type="project" value="UniProtKB-KW"/>
</dbReference>
<dbReference type="NCBIfam" id="TIGR01064">
    <property type="entry name" value="pyruv_kin"/>
    <property type="match status" value="1"/>
</dbReference>
<evidence type="ECO:0000256" key="13">
    <source>
        <dbReference type="NCBIfam" id="TIGR01064"/>
    </source>
</evidence>
<evidence type="ECO:0000256" key="11">
    <source>
        <dbReference type="ARBA" id="ARBA00023152"/>
    </source>
</evidence>
<dbReference type="Pfam" id="PF02887">
    <property type="entry name" value="PK_C"/>
    <property type="match status" value="1"/>
</dbReference>
<keyword evidence="9" id="KW-0067">ATP-binding</keyword>
<dbReference type="GO" id="GO:0004743">
    <property type="term" value="F:pyruvate kinase activity"/>
    <property type="evidence" value="ECO:0007669"/>
    <property type="project" value="UniProtKB-UniRule"/>
</dbReference>
<evidence type="ECO:0000256" key="12">
    <source>
        <dbReference type="ARBA" id="ARBA00023317"/>
    </source>
</evidence>
<reference evidence="17 18" key="1">
    <citation type="submission" date="2017-08" db="EMBL/GenBank/DDBJ databases">
        <title>Complete genome of Colwellia sp. NB097-1, a psychrophile bacterium ioslated from Bering Sea.</title>
        <authorList>
            <person name="Chen X."/>
        </authorList>
    </citation>
    <scope>NUCLEOTIDE SEQUENCE [LARGE SCALE GENOMIC DNA]</scope>
    <source>
        <strain evidence="17 18">NB097-1</strain>
    </source>
</reference>
<dbReference type="NCBIfam" id="NF004491">
    <property type="entry name" value="PRK05826.1"/>
    <property type="match status" value="1"/>
</dbReference>
<gene>
    <name evidence="17" type="primary">pyk</name>
    <name evidence="17" type="ORF">B5D82_17005</name>
</gene>
<accession>A0A222GC98</accession>
<feature type="domain" description="Pyruvate kinase C-terminal" evidence="16">
    <location>
        <begin position="366"/>
        <end position="482"/>
    </location>
</feature>
<sequence length="490" mass="52502">MNLRITMPRRTKIVATLGPATDDRSVLKQVLAAGVNVVRLNFSHGIPQDHIDRANTVRELSKELGIYVGILGDLQGPKIRVSTFKNGPIKLAIGDKFELDAALEKGEGCQEKVGIDYKKLPQDVIPGDILLLDDGRVQLRVLETKGQSVFTEVTVGGPLSNNKGINRQGGGLTAPALTAKDKEDIKLAAKINVDFLAVSFPRDAADMREARLLAQEAGCDARLVSKIERAEAVNDNDVLDGIILASDVVMVARGDLGVEIGDAALVGKQKHIIARSRQLNRVVITATQMMETMIEQPMPTRAEVMDVANAVLDGTDAVMLSAETAAGKYPIETVKAMASVCIGAEKESSVTTSKHRVETTFTEVSETIAMSAMYAANHLDGVKAIIALTESGHTTQIMSRISSGLPIYSLSRHPKTLTKTAIYRGVYPVAFDSTDAVNAEKMAQDVLSAVVKGSELVAGDKVILTHGDLMETVGATNTLKVLTLTKKHFA</sequence>
<evidence type="ECO:0000256" key="7">
    <source>
        <dbReference type="ARBA" id="ARBA00022741"/>
    </source>
</evidence>
<comment type="catalytic activity">
    <reaction evidence="14">
        <text>pyruvate + ATP = phosphoenolpyruvate + ADP + H(+)</text>
        <dbReference type="Rhea" id="RHEA:18157"/>
        <dbReference type="ChEBI" id="CHEBI:15361"/>
        <dbReference type="ChEBI" id="CHEBI:15378"/>
        <dbReference type="ChEBI" id="CHEBI:30616"/>
        <dbReference type="ChEBI" id="CHEBI:58702"/>
        <dbReference type="ChEBI" id="CHEBI:456216"/>
        <dbReference type="EC" id="2.7.1.40"/>
    </reaction>
</comment>
<evidence type="ECO:0000313" key="17">
    <source>
        <dbReference type="EMBL" id="ASP49322.1"/>
    </source>
</evidence>
<dbReference type="Gene3D" id="2.40.33.10">
    <property type="entry name" value="PK beta-barrel domain-like"/>
    <property type="match status" value="1"/>
</dbReference>
<keyword evidence="10 14" id="KW-0460">Magnesium</keyword>
<dbReference type="InterPro" id="IPR018209">
    <property type="entry name" value="Pyrv_Knase_AS"/>
</dbReference>
<organism evidence="17 18">
    <name type="scientific">Cognaticolwellia beringensis</name>
    <dbReference type="NCBI Taxonomy" id="1967665"/>
    <lineage>
        <taxon>Bacteria</taxon>
        <taxon>Pseudomonadati</taxon>
        <taxon>Pseudomonadota</taxon>
        <taxon>Gammaproteobacteria</taxon>
        <taxon>Alteromonadales</taxon>
        <taxon>Colwelliaceae</taxon>
        <taxon>Cognaticolwellia</taxon>
    </lineage>
</organism>
<evidence type="ECO:0000256" key="4">
    <source>
        <dbReference type="ARBA" id="ARBA00012142"/>
    </source>
</evidence>
<dbReference type="EC" id="2.7.1.40" evidence="4 13"/>
<dbReference type="Pfam" id="PF00224">
    <property type="entry name" value="PK"/>
    <property type="match status" value="1"/>
</dbReference>
<feature type="domain" description="Pyruvate kinase barrel" evidence="15">
    <location>
        <begin position="9"/>
        <end position="334"/>
    </location>
</feature>
<comment type="pathway">
    <text evidence="2 14">Carbohydrate degradation; glycolysis; pyruvate from D-glyceraldehyde 3-phosphate: step 5/5.</text>
</comment>
<evidence type="ECO:0000256" key="8">
    <source>
        <dbReference type="ARBA" id="ARBA00022777"/>
    </source>
</evidence>
<evidence type="ECO:0000256" key="2">
    <source>
        <dbReference type="ARBA" id="ARBA00004997"/>
    </source>
</evidence>
<keyword evidence="5 14" id="KW-0808">Transferase</keyword>
<dbReference type="GO" id="GO:0016301">
    <property type="term" value="F:kinase activity"/>
    <property type="evidence" value="ECO:0007669"/>
    <property type="project" value="UniProtKB-KW"/>
</dbReference>
<evidence type="ECO:0000259" key="15">
    <source>
        <dbReference type="Pfam" id="PF00224"/>
    </source>
</evidence>
<dbReference type="SUPFAM" id="SSF52935">
    <property type="entry name" value="PK C-terminal domain-like"/>
    <property type="match status" value="1"/>
</dbReference>
<dbReference type="InterPro" id="IPR015795">
    <property type="entry name" value="Pyrv_Knase_C"/>
</dbReference>
<dbReference type="OrthoDB" id="9812123at2"/>
<dbReference type="EMBL" id="CP020465">
    <property type="protein sequence ID" value="ASP49322.1"/>
    <property type="molecule type" value="Genomic_DNA"/>
</dbReference>
<evidence type="ECO:0000256" key="3">
    <source>
        <dbReference type="ARBA" id="ARBA00008663"/>
    </source>
</evidence>
<dbReference type="UniPathway" id="UPA00109">
    <property type="reaction ID" value="UER00188"/>
</dbReference>
<keyword evidence="12 17" id="KW-0670">Pyruvate</keyword>
<dbReference type="InterPro" id="IPR015793">
    <property type="entry name" value="Pyrv_Knase_brl"/>
</dbReference>
<dbReference type="PROSITE" id="PS00110">
    <property type="entry name" value="PYRUVATE_KINASE"/>
    <property type="match status" value="1"/>
</dbReference>
<dbReference type="PANTHER" id="PTHR11817">
    <property type="entry name" value="PYRUVATE KINASE"/>
    <property type="match status" value="1"/>
</dbReference>
<evidence type="ECO:0000313" key="18">
    <source>
        <dbReference type="Proteomes" id="UP000202259"/>
    </source>
</evidence>
<dbReference type="InterPro" id="IPR040442">
    <property type="entry name" value="Pyrv_kinase-like_dom_sf"/>
</dbReference>
<dbReference type="AlphaFoldDB" id="A0A222GC98"/>
<dbReference type="KEGG" id="cber:B5D82_17005"/>
<dbReference type="InterPro" id="IPR015806">
    <property type="entry name" value="Pyrv_Knase_insert_dom_sf"/>
</dbReference>
<comment type="similarity">
    <text evidence="3 14">Belongs to the pyruvate kinase family.</text>
</comment>
<dbReference type="Gene3D" id="3.20.20.60">
    <property type="entry name" value="Phosphoenolpyruvate-binding domains"/>
    <property type="match status" value="1"/>
</dbReference>
<dbReference type="InterPro" id="IPR001697">
    <property type="entry name" value="Pyr_Knase"/>
</dbReference>
<keyword evidence="6" id="KW-0479">Metal-binding</keyword>
<dbReference type="GO" id="GO:0000287">
    <property type="term" value="F:magnesium ion binding"/>
    <property type="evidence" value="ECO:0007669"/>
    <property type="project" value="UniProtKB-UniRule"/>
</dbReference>
<dbReference type="SUPFAM" id="SSF51621">
    <property type="entry name" value="Phosphoenolpyruvate/pyruvate domain"/>
    <property type="match status" value="1"/>
</dbReference>
<evidence type="ECO:0000256" key="6">
    <source>
        <dbReference type="ARBA" id="ARBA00022723"/>
    </source>
</evidence>
<comment type="cofactor">
    <cofactor evidence="1">
        <name>K(+)</name>
        <dbReference type="ChEBI" id="CHEBI:29103"/>
    </cofactor>
</comment>
<keyword evidence="8 14" id="KW-0418">Kinase</keyword>
<evidence type="ECO:0000256" key="5">
    <source>
        <dbReference type="ARBA" id="ARBA00022679"/>
    </source>
</evidence>
<dbReference type="InterPro" id="IPR015813">
    <property type="entry name" value="Pyrv/PenolPyrv_kinase-like_dom"/>
</dbReference>
<evidence type="ECO:0000256" key="14">
    <source>
        <dbReference type="RuleBase" id="RU000504"/>
    </source>
</evidence>
<proteinExistence type="inferred from homology"/>
<evidence type="ECO:0000259" key="16">
    <source>
        <dbReference type="Pfam" id="PF02887"/>
    </source>
</evidence>
<name>A0A222GC98_9GAMM</name>
<evidence type="ECO:0000256" key="9">
    <source>
        <dbReference type="ARBA" id="ARBA00022840"/>
    </source>
</evidence>